<sequence length="59" mass="6802">MIYIYVLTSCDFSFCLGARPKIIGRIAITKLQGRGGFNNRRFQHNLDALMITHEKRMGK</sequence>
<dbReference type="Proteomes" id="UP000607653">
    <property type="component" value="Unassembled WGS sequence"/>
</dbReference>
<reference evidence="1 2" key="1">
    <citation type="journal article" date="2020" name="Mol. Biol. Evol.">
        <title>Distinct Expression and Methylation Patterns for Genes with Different Fates following a Single Whole-Genome Duplication in Flowering Plants.</title>
        <authorList>
            <person name="Shi T."/>
            <person name="Rahmani R.S."/>
            <person name="Gugger P.F."/>
            <person name="Wang M."/>
            <person name="Li H."/>
            <person name="Zhang Y."/>
            <person name="Li Z."/>
            <person name="Wang Q."/>
            <person name="Van de Peer Y."/>
            <person name="Marchal K."/>
            <person name="Chen J."/>
        </authorList>
    </citation>
    <scope>NUCLEOTIDE SEQUENCE [LARGE SCALE GENOMIC DNA]</scope>
    <source>
        <tissue evidence="1">Leaf</tissue>
    </source>
</reference>
<keyword evidence="2" id="KW-1185">Reference proteome</keyword>
<gene>
    <name evidence="1" type="ORF">HUJ06_001887</name>
</gene>
<protein>
    <submittedName>
        <fullName evidence="1">Uncharacterized protein</fullName>
    </submittedName>
</protein>
<name>A0A822ZKY9_NELNU</name>
<evidence type="ECO:0000313" key="1">
    <source>
        <dbReference type="EMBL" id="DAD43656.1"/>
    </source>
</evidence>
<organism evidence="1 2">
    <name type="scientific">Nelumbo nucifera</name>
    <name type="common">Sacred lotus</name>
    <dbReference type="NCBI Taxonomy" id="4432"/>
    <lineage>
        <taxon>Eukaryota</taxon>
        <taxon>Viridiplantae</taxon>
        <taxon>Streptophyta</taxon>
        <taxon>Embryophyta</taxon>
        <taxon>Tracheophyta</taxon>
        <taxon>Spermatophyta</taxon>
        <taxon>Magnoliopsida</taxon>
        <taxon>Proteales</taxon>
        <taxon>Nelumbonaceae</taxon>
        <taxon>Nelumbo</taxon>
    </lineage>
</organism>
<dbReference type="AlphaFoldDB" id="A0A822ZKY9"/>
<dbReference type="EMBL" id="DUZY01000006">
    <property type="protein sequence ID" value="DAD43656.1"/>
    <property type="molecule type" value="Genomic_DNA"/>
</dbReference>
<accession>A0A822ZKY9</accession>
<comment type="caution">
    <text evidence="1">The sequence shown here is derived from an EMBL/GenBank/DDBJ whole genome shotgun (WGS) entry which is preliminary data.</text>
</comment>
<proteinExistence type="predicted"/>
<evidence type="ECO:0000313" key="2">
    <source>
        <dbReference type="Proteomes" id="UP000607653"/>
    </source>
</evidence>